<accession>A0A0M9ESR9</accession>
<dbReference type="PANTHER" id="PTHR35043">
    <property type="entry name" value="TRANSCRIPTION FACTOR DOMAIN-CONTAINING PROTEIN"/>
    <property type="match status" value="1"/>
</dbReference>
<dbReference type="OrthoDB" id="3061561at2759"/>
<dbReference type="Proteomes" id="UP000037904">
    <property type="component" value="Unassembled WGS sequence"/>
</dbReference>
<dbReference type="AlphaFoldDB" id="A0A0M9ESR9"/>
<gene>
    <name evidence="1" type="ORF">FLAG1_08091</name>
</gene>
<name>A0A0M9ESR9_FUSLA</name>
<proteinExistence type="predicted"/>
<evidence type="ECO:0000313" key="1">
    <source>
        <dbReference type="EMBL" id="KPA39053.1"/>
    </source>
</evidence>
<keyword evidence="2" id="KW-1185">Reference proteome</keyword>
<sequence length="434" mass="49412">MTGFNSSGITRPFNISIVTSNGTDQLKTLVAPPWVSTPNVRGTSDILQSCVLTLVGCIYTALHLDVPKKTTWQHLLWKKFKWVVITLFAPEIAVFVAATQLRYAWNLKSAFRKIQKEQQELSKWAPDADFKINLQHAFFIIMGAVRFDVHDIFSLTDLDKAHCDHFEKTVLGRRSVRSAPASIIWLAERGHWIKIRKQDIDDKSKADTVQKALVLIQVLWMVTQCIARRIINLPLSLLEIHTIVHVVCAVLLYICWLEEAIIIPTERFRGDLAIMLQRHFYSNIPYKMALFPPKENEEQPPPVDADGSQMLWFDPQSGAAMSEGDILPSGLALSAAKVKEIPNYSTYYLDPQGESIGISFKPESEFLARWDAILTKYPSGSRERLAQSSNRIVMWTIDRRDEPQDLTSVQKILYVTTLSESEPPGWVTDQERLF</sequence>
<evidence type="ECO:0000313" key="2">
    <source>
        <dbReference type="Proteomes" id="UP000037904"/>
    </source>
</evidence>
<comment type="caution">
    <text evidence="1">The sequence shown here is derived from an EMBL/GenBank/DDBJ whole genome shotgun (WGS) entry which is preliminary data.</text>
</comment>
<organism evidence="1 2">
    <name type="scientific">Fusarium langsethiae</name>
    <dbReference type="NCBI Taxonomy" id="179993"/>
    <lineage>
        <taxon>Eukaryota</taxon>
        <taxon>Fungi</taxon>
        <taxon>Dikarya</taxon>
        <taxon>Ascomycota</taxon>
        <taxon>Pezizomycotina</taxon>
        <taxon>Sordariomycetes</taxon>
        <taxon>Hypocreomycetidae</taxon>
        <taxon>Hypocreales</taxon>
        <taxon>Nectriaceae</taxon>
        <taxon>Fusarium</taxon>
    </lineage>
</organism>
<dbReference type="EMBL" id="JXCE01000223">
    <property type="protein sequence ID" value="KPA39053.1"/>
    <property type="molecule type" value="Genomic_DNA"/>
</dbReference>
<dbReference type="PANTHER" id="PTHR35043:SF7">
    <property type="entry name" value="TRANSCRIPTION FACTOR DOMAIN-CONTAINING PROTEIN"/>
    <property type="match status" value="1"/>
</dbReference>
<reference evidence="1 2" key="1">
    <citation type="submission" date="2015-04" db="EMBL/GenBank/DDBJ databases">
        <title>The draft genome sequence of Fusarium langsethiae, a T-2/HT-2 mycotoxin producer.</title>
        <authorList>
            <person name="Lysoe E."/>
            <person name="Divon H.H."/>
            <person name="Terzi V."/>
            <person name="Orru L."/>
            <person name="Lamontanara A."/>
            <person name="Kolseth A.-K."/>
            <person name="Frandsen R.J."/>
            <person name="Nielsen K."/>
            <person name="Thrane U."/>
        </authorList>
    </citation>
    <scope>NUCLEOTIDE SEQUENCE [LARGE SCALE GENOMIC DNA]</scope>
    <source>
        <strain evidence="1 2">Fl201059</strain>
    </source>
</reference>
<protein>
    <submittedName>
        <fullName evidence="1">Uncharacterized protein</fullName>
    </submittedName>
</protein>